<sequence>MSGRVANTRMRYFTIDEDRAAGLTGFVDAAHKWKLPGIRNCPVCKSTWSAGFAYPCVDLTPVAALADFEKARPEPIEEYERLCELVRPLLPPGALLEPGTTFGPLVGRGQGRFGQLVSPYPWWLLARREALVKIQAEGLRGLEGCHTEVRFRQRNSPELLELQILPMGRLHRDCLPHHQPPCSRCGRGRTPLPDDLLVDATTIQRDLDLFRLEDFSTVIVCTERFADACQRLGLDGVAFKPLPSKKSR</sequence>
<dbReference type="EMBL" id="MPIN01000001">
    <property type="protein sequence ID" value="OJH42534.1"/>
    <property type="molecule type" value="Genomic_DNA"/>
</dbReference>
<dbReference type="AlphaFoldDB" id="A0A1L9BJN5"/>
<dbReference type="STRING" id="83449.BON30_04905"/>
<reference evidence="2" key="1">
    <citation type="submission" date="2016-11" db="EMBL/GenBank/DDBJ databases">
        <authorList>
            <person name="Shukria A."/>
            <person name="Stevens D.C."/>
        </authorList>
    </citation>
    <scope>NUCLEOTIDE SEQUENCE [LARGE SCALE GENOMIC DNA]</scope>
    <source>
        <strain evidence="2">Cbfe23</strain>
    </source>
</reference>
<proteinExistence type="predicted"/>
<evidence type="ECO:0000313" key="1">
    <source>
        <dbReference type="EMBL" id="OJH42534.1"/>
    </source>
</evidence>
<protein>
    <recommendedName>
        <fullName evidence="3">Double-CXXCG motif protein</fullName>
    </recommendedName>
</protein>
<dbReference type="Pfam" id="PF09535">
    <property type="entry name" value="Gmx_para_CXXCG"/>
    <property type="match status" value="1"/>
</dbReference>
<accession>A0A1L9BJN5</accession>
<comment type="caution">
    <text evidence="1">The sequence shown here is derived from an EMBL/GenBank/DDBJ whole genome shotgun (WGS) entry which is preliminary data.</text>
</comment>
<dbReference type="Proteomes" id="UP000182229">
    <property type="component" value="Unassembled WGS sequence"/>
</dbReference>
<reference evidence="1 2" key="2">
    <citation type="submission" date="2016-12" db="EMBL/GenBank/DDBJ databases">
        <title>Draft Genome Sequence of Cystobacter ferrugineus Strain Cbfe23.</title>
        <authorList>
            <person name="Akbar S."/>
            <person name="Dowd S.E."/>
            <person name="Stevens D.C."/>
        </authorList>
    </citation>
    <scope>NUCLEOTIDE SEQUENCE [LARGE SCALE GENOMIC DNA]</scope>
    <source>
        <strain evidence="1 2">Cbfe23</strain>
    </source>
</reference>
<dbReference type="NCBIfam" id="TIGR02264">
    <property type="entry name" value="gmx_para_CXXCG"/>
    <property type="match status" value="1"/>
</dbReference>
<organism evidence="1 2">
    <name type="scientific">Cystobacter ferrugineus</name>
    <dbReference type="NCBI Taxonomy" id="83449"/>
    <lineage>
        <taxon>Bacteria</taxon>
        <taxon>Pseudomonadati</taxon>
        <taxon>Myxococcota</taxon>
        <taxon>Myxococcia</taxon>
        <taxon>Myxococcales</taxon>
        <taxon>Cystobacterineae</taxon>
        <taxon>Archangiaceae</taxon>
        <taxon>Cystobacter</taxon>
    </lineage>
</organism>
<gene>
    <name evidence="1" type="ORF">BON30_04905</name>
</gene>
<name>A0A1L9BJN5_9BACT</name>
<keyword evidence="2" id="KW-1185">Reference proteome</keyword>
<evidence type="ECO:0008006" key="3">
    <source>
        <dbReference type="Google" id="ProtNLM"/>
    </source>
</evidence>
<evidence type="ECO:0000313" key="2">
    <source>
        <dbReference type="Proteomes" id="UP000182229"/>
    </source>
</evidence>
<dbReference type="InterPro" id="IPR011750">
    <property type="entry name" value="Gmx_para_CXXCG"/>
</dbReference>